<name>A0A9Q7EAM5_MYROD</name>
<dbReference type="RefSeq" id="WP_172462205.1">
    <property type="nucleotide sequence ID" value="NZ_CP068108.1"/>
</dbReference>
<dbReference type="InterPro" id="IPR003423">
    <property type="entry name" value="OMP_efflux"/>
</dbReference>
<dbReference type="GO" id="GO:0015562">
    <property type="term" value="F:efflux transmembrane transporter activity"/>
    <property type="evidence" value="ECO:0007669"/>
    <property type="project" value="InterPro"/>
</dbReference>
<evidence type="ECO:0000256" key="1">
    <source>
        <dbReference type="ARBA" id="ARBA00007613"/>
    </source>
</evidence>
<evidence type="ECO:0000256" key="2">
    <source>
        <dbReference type="SAM" id="SignalP"/>
    </source>
</evidence>
<feature type="signal peptide" evidence="2">
    <location>
        <begin position="1"/>
        <end position="23"/>
    </location>
</feature>
<dbReference type="GeneID" id="93529729"/>
<dbReference type="PANTHER" id="PTHR30203:SF24">
    <property type="entry name" value="BLR4935 PROTEIN"/>
    <property type="match status" value="1"/>
</dbReference>
<dbReference type="InterPro" id="IPR010131">
    <property type="entry name" value="MdtP/NodT-like"/>
</dbReference>
<comment type="similarity">
    <text evidence="1">Belongs to the outer membrane factor (OMF) (TC 1.B.17) family.</text>
</comment>
<keyword evidence="2" id="KW-0732">Signal</keyword>
<organism evidence="3 4">
    <name type="scientific">Myroides odoratus</name>
    <name type="common">Flavobacterium odoratum</name>
    <dbReference type="NCBI Taxonomy" id="256"/>
    <lineage>
        <taxon>Bacteria</taxon>
        <taxon>Pseudomonadati</taxon>
        <taxon>Bacteroidota</taxon>
        <taxon>Flavobacteriia</taxon>
        <taxon>Flavobacteriales</taxon>
        <taxon>Flavobacteriaceae</taxon>
        <taxon>Myroides</taxon>
    </lineage>
</organism>
<sequence length="432" mass="48995">MNIVKKYISISVMSIVCGGTMYAQNGHTEEATNKSTLTYKEFLSKMVVNNLSYAAEKYNINIAEAEVQAAKAFPDPELSFGWADNQQKRMQMGYGFEAELSWDLELGGKRKARKNLAHDQKVLAELELQEFFHTLRAESTVTFLEAMQNKMLYDIQKDSYESMRQVAQSDSIRYSLGQISQVDAIQSKLEAKSMLNDLQDADDAWENSLIEVRNIISARRIDSIYLPVGDFNQFVRLFALEDLIVTAQNNRADFLVAQQNKVVAGRQVALARAERVIDLGLNLGVENNSFVKNAVAPTPGNTVVKAGISVPLKFSNRRDAGLKTALYEERQAELEYDMVELELEKEITQAYRNYLTKQKQIQRFENGMLDEAKQVFEGIKYSYQRGASSLLEVLDAQRTYNETQQAYAETLFGYAESLVELEKAVGIWDIDF</sequence>
<dbReference type="PANTHER" id="PTHR30203">
    <property type="entry name" value="OUTER MEMBRANE CATION EFFLUX PROTEIN"/>
    <property type="match status" value="1"/>
</dbReference>
<evidence type="ECO:0000313" key="3">
    <source>
        <dbReference type="EMBL" id="QQU00169.1"/>
    </source>
</evidence>
<accession>A0A9Q7EAM5</accession>
<dbReference type="Proteomes" id="UP000596202">
    <property type="component" value="Chromosome"/>
</dbReference>
<dbReference type="Gene3D" id="1.20.1600.10">
    <property type="entry name" value="Outer membrane efflux proteins (OEP)"/>
    <property type="match status" value="1"/>
</dbReference>
<dbReference type="AlphaFoldDB" id="A0A9Q7EAM5"/>
<dbReference type="EMBL" id="CP068108">
    <property type="protein sequence ID" value="QQU00169.1"/>
    <property type="molecule type" value="Genomic_DNA"/>
</dbReference>
<dbReference type="SUPFAM" id="SSF56954">
    <property type="entry name" value="Outer membrane efflux proteins (OEP)"/>
    <property type="match status" value="1"/>
</dbReference>
<evidence type="ECO:0000313" key="4">
    <source>
        <dbReference type="Proteomes" id="UP000596202"/>
    </source>
</evidence>
<feature type="chain" id="PRO_5040508228" evidence="2">
    <location>
        <begin position="24"/>
        <end position="432"/>
    </location>
</feature>
<reference evidence="3 4" key="1">
    <citation type="submission" date="2021-01" db="EMBL/GenBank/DDBJ databases">
        <title>FDA dAtabase for Regulatory Grade micrObial Sequences (FDA-ARGOS): Supporting development and validation of Infectious Disease Dx tests.</title>
        <authorList>
            <person name="Sproer C."/>
            <person name="Gronow S."/>
            <person name="Severitt S."/>
            <person name="Schroder I."/>
            <person name="Tallon L."/>
            <person name="Sadzewicz L."/>
            <person name="Zhao X."/>
            <person name="Boylan J."/>
            <person name="Ott S."/>
            <person name="Bowen H."/>
            <person name="Vavikolanu K."/>
            <person name="Mehta A."/>
            <person name="Aluvathingal J."/>
            <person name="Nadendla S."/>
            <person name="Lowell S."/>
            <person name="Myers T."/>
            <person name="Yan Y."/>
            <person name="Sichtig H."/>
        </authorList>
    </citation>
    <scope>NUCLEOTIDE SEQUENCE [LARGE SCALE GENOMIC DNA]</scope>
    <source>
        <strain evidence="3 4">FDAARGOS_1131</strain>
    </source>
</reference>
<gene>
    <name evidence="3" type="ORF">I6I88_18735</name>
</gene>
<protein>
    <submittedName>
        <fullName evidence="3">TolC family protein</fullName>
    </submittedName>
</protein>
<dbReference type="Pfam" id="PF02321">
    <property type="entry name" value="OEP"/>
    <property type="match status" value="2"/>
</dbReference>
<proteinExistence type="inferred from homology"/>